<reference evidence="2" key="1">
    <citation type="journal article" date="2019" name="Int. J. Syst. Evol. Microbiol.">
        <title>The Global Catalogue of Microorganisms (GCM) 10K type strain sequencing project: providing services to taxonomists for standard genome sequencing and annotation.</title>
        <authorList>
            <consortium name="The Broad Institute Genomics Platform"/>
            <consortium name="The Broad Institute Genome Sequencing Center for Infectious Disease"/>
            <person name="Wu L."/>
            <person name="Ma J."/>
        </authorList>
    </citation>
    <scope>NUCLEOTIDE SEQUENCE [LARGE SCALE GENOMIC DNA]</scope>
    <source>
        <strain evidence="2">CCUG 60898</strain>
    </source>
</reference>
<dbReference type="CDD" id="cd19166">
    <property type="entry name" value="HemeO-bac"/>
    <property type="match status" value="1"/>
</dbReference>
<dbReference type="Proteomes" id="UP001597100">
    <property type="component" value="Unassembled WGS sequence"/>
</dbReference>
<gene>
    <name evidence="1" type="ORF">ACFQ1G_08805</name>
</gene>
<dbReference type="EMBL" id="JBHTJP010000034">
    <property type="protein sequence ID" value="MFD0976889.1"/>
    <property type="molecule type" value="Genomic_DNA"/>
</dbReference>
<keyword evidence="2" id="KW-1185">Reference proteome</keyword>
<dbReference type="InterPro" id="IPR016084">
    <property type="entry name" value="Haem_Oase-like_multi-hlx"/>
</dbReference>
<dbReference type="InterPro" id="IPR016053">
    <property type="entry name" value="Haem_Oase-like"/>
</dbReference>
<comment type="caution">
    <text evidence="1">The sequence shown here is derived from an EMBL/GenBank/DDBJ whole genome shotgun (WGS) entry which is preliminary data.</text>
</comment>
<organism evidence="1 2">
    <name type="scientific">Salinimicrobium gaetbulicola</name>
    <dbReference type="NCBI Taxonomy" id="999702"/>
    <lineage>
        <taxon>Bacteria</taxon>
        <taxon>Pseudomonadati</taxon>
        <taxon>Bacteroidota</taxon>
        <taxon>Flavobacteriia</taxon>
        <taxon>Flavobacteriales</taxon>
        <taxon>Flavobacteriaceae</taxon>
        <taxon>Salinimicrobium</taxon>
    </lineage>
</organism>
<dbReference type="RefSeq" id="WP_380738698.1">
    <property type="nucleotide sequence ID" value="NZ_JBHTJP010000034.1"/>
</dbReference>
<protein>
    <submittedName>
        <fullName evidence="1">Biliverdin-producing heme oxygenase</fullName>
    </submittedName>
</protein>
<dbReference type="SUPFAM" id="SSF48613">
    <property type="entry name" value="Heme oxygenase-like"/>
    <property type="match status" value="1"/>
</dbReference>
<name>A0ABW3IFH9_9FLAO</name>
<dbReference type="Pfam" id="PF01126">
    <property type="entry name" value="Heme_oxygenase"/>
    <property type="match status" value="1"/>
</dbReference>
<evidence type="ECO:0000313" key="1">
    <source>
        <dbReference type="EMBL" id="MFD0976889.1"/>
    </source>
</evidence>
<evidence type="ECO:0000313" key="2">
    <source>
        <dbReference type="Proteomes" id="UP001597100"/>
    </source>
</evidence>
<accession>A0ABW3IFH9</accession>
<sequence>MKMIERFKNATANLHNEIEGENPARFIMDHSIDMETYKLLLLQNYMAYKKTESEISKFIAGYPGNKYLKLESDLDNLEVTLQDTPHGFSCNNIAEAFGAAYVVEGSALGGMVISRNILKCDALSGLKEQVFFSGDRENLKSWEGFKKQLSEHNFSEEEATAATEKAMETFRFFGKVFRSESPSC</sequence>
<dbReference type="Gene3D" id="1.20.910.10">
    <property type="entry name" value="Heme oxygenase-like"/>
    <property type="match status" value="1"/>
</dbReference>
<proteinExistence type="predicted"/>